<dbReference type="InterPro" id="IPR022346">
    <property type="entry name" value="T2SS_GspH"/>
</dbReference>
<sequence>MRCPHAKFGTAYQTNEQSGLTLVELLVTVSIASILITSAIPSLLHVYRSYLLTTQANEMLVMVNFSRSVSITRNTSVRLCRTISEVSTGCVTSSGDWKYWLVLTNSGEVLRRGVLPEDKGLTQTLNITNDTITFGADGLARSNGDLINGKRFQIQVDADTAGESRCLTFGAGSRSNIIKTTGNCAS</sequence>
<keyword evidence="7 11" id="KW-1133">Transmembrane helix</keyword>
<comment type="subcellular location">
    <subcellularLocation>
        <location evidence="1">Cell inner membrane</location>
        <topology evidence="1">Single-pass membrane protein</topology>
    </subcellularLocation>
</comment>
<dbReference type="Pfam" id="PF12019">
    <property type="entry name" value="GspH"/>
    <property type="match status" value="1"/>
</dbReference>
<dbReference type="Pfam" id="PF07963">
    <property type="entry name" value="N_methyl"/>
    <property type="match status" value="1"/>
</dbReference>
<reference evidence="13 14" key="1">
    <citation type="submission" date="2021-04" db="EMBL/GenBank/DDBJ databases">
        <title>Genomics, taxonomy and metabolism of representatives of sulfur bacteria of the genus Thiothrix: Thiothrix fructosivorans QT, Thiothrix unzii A1T and three new species, Thiothrix subterranea sp. nov., Thiothrix litoralis sp. nov. and 'Candidatus Thiothrix anitrata' sp. nov.</title>
        <authorList>
            <person name="Ravin N.V."/>
            <person name="Smolyakov D."/>
            <person name="Rudenko T.S."/>
            <person name="Mardanov A.V."/>
            <person name="Beletsky A.V."/>
            <person name="Markov N.D."/>
            <person name="Fomenkov A.I."/>
            <person name="Roberts R.J."/>
            <person name="Karnachuk O.V."/>
            <person name="Novikov A."/>
            <person name="Grabovich M.Y."/>
        </authorList>
    </citation>
    <scope>NUCLEOTIDE SEQUENCE [LARGE SCALE GENOMIC DNA]</scope>
    <source>
        <strain evidence="13 14">AS</strain>
    </source>
</reference>
<name>A0ABX7WWY2_9GAMM</name>
<evidence type="ECO:0000256" key="3">
    <source>
        <dbReference type="ARBA" id="ARBA00022475"/>
    </source>
</evidence>
<gene>
    <name evidence="13" type="ORF">J9253_02780</name>
</gene>
<evidence type="ECO:0000256" key="9">
    <source>
        <dbReference type="ARBA" id="ARBA00025772"/>
    </source>
</evidence>
<keyword evidence="4" id="KW-0488">Methylation</keyword>
<comment type="similarity">
    <text evidence="9">Belongs to the GSP H family.</text>
</comment>
<evidence type="ECO:0000259" key="12">
    <source>
        <dbReference type="Pfam" id="PF12019"/>
    </source>
</evidence>
<evidence type="ECO:0000256" key="10">
    <source>
        <dbReference type="ARBA" id="ARBA00030775"/>
    </source>
</evidence>
<dbReference type="Proteomes" id="UP000672039">
    <property type="component" value="Chromosome"/>
</dbReference>
<evidence type="ECO:0000256" key="1">
    <source>
        <dbReference type="ARBA" id="ARBA00004377"/>
    </source>
</evidence>
<dbReference type="RefSeq" id="WP_210224517.1">
    <property type="nucleotide sequence ID" value="NZ_CP072801.1"/>
</dbReference>
<evidence type="ECO:0000256" key="11">
    <source>
        <dbReference type="SAM" id="Phobius"/>
    </source>
</evidence>
<dbReference type="EMBL" id="CP072801">
    <property type="protein sequence ID" value="QTR48311.1"/>
    <property type="molecule type" value="Genomic_DNA"/>
</dbReference>
<dbReference type="Gene3D" id="3.55.40.10">
    <property type="entry name" value="minor pseudopilin epsh domain"/>
    <property type="match status" value="1"/>
</dbReference>
<evidence type="ECO:0000256" key="2">
    <source>
        <dbReference type="ARBA" id="ARBA00021549"/>
    </source>
</evidence>
<dbReference type="NCBIfam" id="TIGR02532">
    <property type="entry name" value="IV_pilin_GFxxxE"/>
    <property type="match status" value="1"/>
</dbReference>
<keyword evidence="3" id="KW-1003">Cell membrane</keyword>
<protein>
    <recommendedName>
        <fullName evidence="2">Type II secretion system protein H</fullName>
    </recommendedName>
    <alternativeName>
        <fullName evidence="10">General secretion pathway protein H</fullName>
    </alternativeName>
</protein>
<evidence type="ECO:0000256" key="8">
    <source>
        <dbReference type="ARBA" id="ARBA00023136"/>
    </source>
</evidence>
<evidence type="ECO:0000313" key="14">
    <source>
        <dbReference type="Proteomes" id="UP000672039"/>
    </source>
</evidence>
<dbReference type="PROSITE" id="PS00409">
    <property type="entry name" value="PROKAR_NTER_METHYL"/>
    <property type="match status" value="1"/>
</dbReference>
<evidence type="ECO:0000313" key="13">
    <source>
        <dbReference type="EMBL" id="QTR48311.1"/>
    </source>
</evidence>
<feature type="domain" description="General secretion pathway GspH" evidence="12">
    <location>
        <begin position="55"/>
        <end position="168"/>
    </location>
</feature>
<feature type="transmembrane region" description="Helical" evidence="11">
    <location>
        <begin position="25"/>
        <end position="47"/>
    </location>
</feature>
<accession>A0ABX7WWY2</accession>
<dbReference type="SUPFAM" id="SSF54523">
    <property type="entry name" value="Pili subunits"/>
    <property type="match status" value="1"/>
</dbReference>
<proteinExistence type="inferred from homology"/>
<dbReference type="InterPro" id="IPR012902">
    <property type="entry name" value="N_methyl_site"/>
</dbReference>
<evidence type="ECO:0000256" key="6">
    <source>
        <dbReference type="ARBA" id="ARBA00022692"/>
    </source>
</evidence>
<keyword evidence="8 11" id="KW-0472">Membrane</keyword>
<keyword evidence="14" id="KW-1185">Reference proteome</keyword>
<evidence type="ECO:0000256" key="5">
    <source>
        <dbReference type="ARBA" id="ARBA00022519"/>
    </source>
</evidence>
<evidence type="ECO:0000256" key="7">
    <source>
        <dbReference type="ARBA" id="ARBA00022989"/>
    </source>
</evidence>
<organism evidence="13 14">
    <name type="scientific">Thiothrix litoralis</name>
    <dbReference type="NCBI Taxonomy" id="2891210"/>
    <lineage>
        <taxon>Bacteria</taxon>
        <taxon>Pseudomonadati</taxon>
        <taxon>Pseudomonadota</taxon>
        <taxon>Gammaproteobacteria</taxon>
        <taxon>Thiotrichales</taxon>
        <taxon>Thiotrichaceae</taxon>
        <taxon>Thiothrix</taxon>
    </lineage>
</organism>
<keyword evidence="6 11" id="KW-0812">Transmembrane</keyword>
<dbReference type="InterPro" id="IPR045584">
    <property type="entry name" value="Pilin-like"/>
</dbReference>
<evidence type="ECO:0000256" key="4">
    <source>
        <dbReference type="ARBA" id="ARBA00022481"/>
    </source>
</evidence>
<keyword evidence="5" id="KW-0997">Cell inner membrane</keyword>